<dbReference type="InterPro" id="IPR050508">
    <property type="entry name" value="Methyltransf_Superfamily"/>
</dbReference>
<dbReference type="SUPFAM" id="SSF53335">
    <property type="entry name" value="S-adenosyl-L-methionine-dependent methyltransferases"/>
    <property type="match status" value="1"/>
</dbReference>
<evidence type="ECO:0000313" key="3">
    <source>
        <dbReference type="Proteomes" id="UP000226357"/>
    </source>
</evidence>
<dbReference type="PANTHER" id="PTHR42912:SF80">
    <property type="entry name" value="METHYLTRANSFERASE DOMAIN-CONTAINING PROTEIN"/>
    <property type="match status" value="1"/>
</dbReference>
<proteinExistence type="predicted"/>
<reference evidence="2 3" key="1">
    <citation type="submission" date="2017-09" db="EMBL/GenBank/DDBJ databases">
        <title>Large-scale bioinformatics analysis of Bacillus genomes uncovers conserved roles of natural products in bacterial physiology.</title>
        <authorList>
            <consortium name="Agbiome Team Llc"/>
            <person name="Bleich R.M."/>
            <person name="Grubbs K.J."/>
            <person name="Santa Maria K.C."/>
            <person name="Allen S.E."/>
            <person name="Farag S."/>
            <person name="Shank E.A."/>
            <person name="Bowers A."/>
        </authorList>
    </citation>
    <scope>NUCLEOTIDE SEQUENCE [LARGE SCALE GENOMIC DNA]</scope>
    <source>
        <strain evidence="2 3">AFS067272</strain>
    </source>
</reference>
<dbReference type="GO" id="GO:0008757">
    <property type="term" value="F:S-adenosylmethionine-dependent methyltransferase activity"/>
    <property type="evidence" value="ECO:0007669"/>
    <property type="project" value="InterPro"/>
</dbReference>
<dbReference type="AlphaFoldDB" id="A0AA44Q9C5"/>
<dbReference type="InterPro" id="IPR029063">
    <property type="entry name" value="SAM-dependent_MTases_sf"/>
</dbReference>
<feature type="domain" description="Methyltransferase type 11" evidence="1">
    <location>
        <begin position="41"/>
        <end position="133"/>
    </location>
</feature>
<accession>A0AA44Q9C5</accession>
<dbReference type="CDD" id="cd02440">
    <property type="entry name" value="AdoMet_MTases"/>
    <property type="match status" value="1"/>
</dbReference>
<name>A0AA44Q9C5_BACCE</name>
<keyword evidence="2" id="KW-0808">Transferase</keyword>
<organism evidence="2 3">
    <name type="scientific">Bacillus cereus</name>
    <dbReference type="NCBI Taxonomy" id="1396"/>
    <lineage>
        <taxon>Bacteria</taxon>
        <taxon>Bacillati</taxon>
        <taxon>Bacillota</taxon>
        <taxon>Bacilli</taxon>
        <taxon>Bacillales</taxon>
        <taxon>Bacillaceae</taxon>
        <taxon>Bacillus</taxon>
        <taxon>Bacillus cereus group</taxon>
    </lineage>
</organism>
<keyword evidence="2" id="KW-0489">Methyltransferase</keyword>
<gene>
    <name evidence="2" type="ORF">COK38_14805</name>
</gene>
<evidence type="ECO:0000259" key="1">
    <source>
        <dbReference type="Pfam" id="PF08241"/>
    </source>
</evidence>
<comment type="caution">
    <text evidence="2">The sequence shown here is derived from an EMBL/GenBank/DDBJ whole genome shotgun (WGS) entry which is preliminary data.</text>
</comment>
<dbReference type="GO" id="GO:0032259">
    <property type="term" value="P:methylation"/>
    <property type="evidence" value="ECO:0007669"/>
    <property type="project" value="UniProtKB-KW"/>
</dbReference>
<dbReference type="Pfam" id="PF08241">
    <property type="entry name" value="Methyltransf_11"/>
    <property type="match status" value="1"/>
</dbReference>
<protein>
    <submittedName>
        <fullName evidence="2">SAM-dependent methyltransferase</fullName>
    </submittedName>
</protein>
<dbReference type="PANTHER" id="PTHR42912">
    <property type="entry name" value="METHYLTRANSFERASE"/>
    <property type="match status" value="1"/>
</dbReference>
<dbReference type="InterPro" id="IPR013216">
    <property type="entry name" value="Methyltransf_11"/>
</dbReference>
<sequence length="196" mass="22380">MDWSDNNDESLENPNGPLFGYNHSLLEAKQMLNASDKHVILDIGIGTGAFVSLVSKNDYNIWGIDLSEKMLEQCKNKYPNYHLSTGTFTNTGQKSEKFDAVISSFCFHEVLPEEREKACKEVYRILKPDGKLLLLDIMFASKLAMEDAKQRIGKRWDPTEDYPKVNDLDTMLRMSGFSSVTWRQTAPCHWSALAYK</sequence>
<dbReference type="EMBL" id="NVBO01000121">
    <property type="protein sequence ID" value="PFR99812.1"/>
    <property type="molecule type" value="Genomic_DNA"/>
</dbReference>
<evidence type="ECO:0000313" key="2">
    <source>
        <dbReference type="EMBL" id="PFR99812.1"/>
    </source>
</evidence>
<dbReference type="Proteomes" id="UP000226357">
    <property type="component" value="Unassembled WGS sequence"/>
</dbReference>
<dbReference type="Gene3D" id="3.40.50.150">
    <property type="entry name" value="Vaccinia Virus protein VP39"/>
    <property type="match status" value="1"/>
</dbReference>